<dbReference type="InterPro" id="IPR011990">
    <property type="entry name" value="TPR-like_helical_dom_sf"/>
</dbReference>
<dbReference type="EMBL" id="JAYGJQ010000002">
    <property type="protein sequence ID" value="MEA9356560.1"/>
    <property type="molecule type" value="Genomic_DNA"/>
</dbReference>
<reference evidence="2 3" key="1">
    <citation type="submission" date="2023-11" db="EMBL/GenBank/DDBJ databases">
        <title>A Novel Polar Bacteriovorax (B. antarcticus) Isolated from the Biocrust in Antarctica.</title>
        <authorList>
            <person name="Mun W."/>
            <person name="Choi S.Y."/>
            <person name="Mitchell R.J."/>
        </authorList>
    </citation>
    <scope>NUCLEOTIDE SEQUENCE [LARGE SCALE GENOMIC DNA]</scope>
    <source>
        <strain evidence="2 3">PP10</strain>
    </source>
</reference>
<comment type="caution">
    <text evidence="2">The sequence shown here is derived from an EMBL/GenBank/DDBJ whole genome shotgun (WGS) entry which is preliminary data.</text>
</comment>
<sequence length="474" mass="54955">MKKSYLLLFLLTVGMNAEASISGARKLYQSGDKSRYAQVAAELVQEKMYFSAVPFIKEYLSSTGRVNDAAVDKVLDDVITQVGVKQFEVLPENILQKSNAPTVRYILAKKAFRLKKYDQALKYLDRKIEDWHPVKPFALLLEASTYAVSKREDKAVGIFRACIDVADSQISKLDAKEKDRIRQLRITRDYCVVGIPRVQFATTKFEEANSSYLDLPKSSYIWPEILFEEAWNSFYLKDYNRTLGKLVTYKAPVFDYTFNPEIEVLKALSYMELCLWDDSKKVVEEFYTTYEKDNVSYKKFIDSLGKDYRQYYLLVKDRAEGKYRENKILSTALAQIGRDPAYLELYSSFNNGRDEIERLKSLPNDSLKAALNDNLREALSLQRNLIGSYIRGQLQLYAAQVTRSFEDMSYISLEVLSKRKTELYDDVSLREPGRARGNVAHLRRTDKQYFWTFNGEFWADELGDYVFSLKSECK</sequence>
<dbReference type="Proteomes" id="UP001302274">
    <property type="component" value="Unassembled WGS sequence"/>
</dbReference>
<name>A0ABU5VU20_9BACT</name>
<dbReference type="RefSeq" id="WP_323576330.1">
    <property type="nucleotide sequence ID" value="NZ_JAYGJQ010000002.1"/>
</dbReference>
<evidence type="ECO:0000256" key="1">
    <source>
        <dbReference type="SAM" id="SignalP"/>
    </source>
</evidence>
<proteinExistence type="predicted"/>
<keyword evidence="3" id="KW-1185">Reference proteome</keyword>
<gene>
    <name evidence="2" type="ORF">SHI21_10110</name>
</gene>
<dbReference type="SUPFAM" id="SSF48452">
    <property type="entry name" value="TPR-like"/>
    <property type="match status" value="1"/>
</dbReference>
<evidence type="ECO:0000313" key="2">
    <source>
        <dbReference type="EMBL" id="MEA9356560.1"/>
    </source>
</evidence>
<organism evidence="2 3">
    <name type="scientific">Bacteriovorax antarcticus</name>
    <dbReference type="NCBI Taxonomy" id="3088717"/>
    <lineage>
        <taxon>Bacteria</taxon>
        <taxon>Pseudomonadati</taxon>
        <taxon>Bdellovibrionota</taxon>
        <taxon>Bacteriovoracia</taxon>
        <taxon>Bacteriovoracales</taxon>
        <taxon>Bacteriovoracaceae</taxon>
        <taxon>Bacteriovorax</taxon>
    </lineage>
</organism>
<protein>
    <recommendedName>
        <fullName evidence="4">Tetratricopeptide repeat protein</fullName>
    </recommendedName>
</protein>
<dbReference type="Gene3D" id="1.25.40.10">
    <property type="entry name" value="Tetratricopeptide repeat domain"/>
    <property type="match status" value="1"/>
</dbReference>
<keyword evidence="1" id="KW-0732">Signal</keyword>
<evidence type="ECO:0000313" key="3">
    <source>
        <dbReference type="Proteomes" id="UP001302274"/>
    </source>
</evidence>
<feature type="signal peptide" evidence="1">
    <location>
        <begin position="1"/>
        <end position="19"/>
    </location>
</feature>
<accession>A0ABU5VU20</accession>
<evidence type="ECO:0008006" key="4">
    <source>
        <dbReference type="Google" id="ProtNLM"/>
    </source>
</evidence>
<feature type="chain" id="PRO_5045883606" description="Tetratricopeptide repeat protein" evidence="1">
    <location>
        <begin position="20"/>
        <end position="474"/>
    </location>
</feature>